<dbReference type="RefSeq" id="XP_031024427.1">
    <property type="nucleotide sequence ID" value="XM_031169587.1"/>
</dbReference>
<dbReference type="GO" id="GO:0035556">
    <property type="term" value="P:intracellular signal transduction"/>
    <property type="evidence" value="ECO:0007669"/>
    <property type="project" value="TreeGrafter"/>
</dbReference>
<dbReference type="InterPro" id="IPR017441">
    <property type="entry name" value="Protein_kinase_ATP_BS"/>
</dbReference>
<keyword evidence="7" id="KW-1185">Reference proteome</keyword>
<dbReference type="GO" id="GO:0005524">
    <property type="term" value="F:ATP binding"/>
    <property type="evidence" value="ECO:0007669"/>
    <property type="project" value="UniProtKB-UniRule"/>
</dbReference>
<evidence type="ECO:0000256" key="2">
    <source>
        <dbReference type="ARBA" id="ARBA00022840"/>
    </source>
</evidence>
<reference evidence="6 7" key="1">
    <citation type="journal article" date="2019" name="Sci. Rep.">
        <title>Comparative genomics of chytrid fungi reveal insights into the obligate biotrophic and pathogenic lifestyle of Synchytrium endobioticum.</title>
        <authorList>
            <person name="van de Vossenberg B.T.L.H."/>
            <person name="Warris S."/>
            <person name="Nguyen H.D.T."/>
            <person name="van Gent-Pelzer M.P.E."/>
            <person name="Joly D.L."/>
            <person name="van de Geest H.C."/>
            <person name="Bonants P.J.M."/>
            <person name="Smith D.S."/>
            <person name="Levesque C.A."/>
            <person name="van der Lee T.A.J."/>
        </authorList>
    </citation>
    <scope>NUCLEOTIDE SEQUENCE [LARGE SCALE GENOMIC DNA]</scope>
    <source>
        <strain evidence="6 7">JEL517</strain>
    </source>
</reference>
<dbReference type="Proteomes" id="UP000319731">
    <property type="component" value="Unassembled WGS sequence"/>
</dbReference>
<evidence type="ECO:0000313" key="6">
    <source>
        <dbReference type="EMBL" id="TPX33452.1"/>
    </source>
</evidence>
<dbReference type="InterPro" id="IPR000719">
    <property type="entry name" value="Prot_kinase_dom"/>
</dbReference>
<dbReference type="PROSITE" id="PS50011">
    <property type="entry name" value="PROTEIN_KINASE_DOM"/>
    <property type="match status" value="1"/>
</dbReference>
<accession>A0A507C176</accession>
<dbReference type="AlphaFoldDB" id="A0A507C176"/>
<dbReference type="PANTHER" id="PTHR24346">
    <property type="entry name" value="MAP/MICROTUBULE AFFINITY-REGULATING KINASE"/>
    <property type="match status" value="1"/>
</dbReference>
<keyword evidence="2 3" id="KW-0067">ATP-binding</keyword>
<evidence type="ECO:0000256" key="1">
    <source>
        <dbReference type="ARBA" id="ARBA00022741"/>
    </source>
</evidence>
<organism evidence="6 7">
    <name type="scientific">Synchytrium microbalum</name>
    <dbReference type="NCBI Taxonomy" id="1806994"/>
    <lineage>
        <taxon>Eukaryota</taxon>
        <taxon>Fungi</taxon>
        <taxon>Fungi incertae sedis</taxon>
        <taxon>Chytridiomycota</taxon>
        <taxon>Chytridiomycota incertae sedis</taxon>
        <taxon>Chytridiomycetes</taxon>
        <taxon>Synchytriales</taxon>
        <taxon>Synchytriaceae</taxon>
        <taxon>Synchytrium</taxon>
    </lineage>
</organism>
<feature type="domain" description="Protein kinase" evidence="5">
    <location>
        <begin position="197"/>
        <end position="584"/>
    </location>
</feature>
<name>A0A507C176_9FUNG</name>
<proteinExistence type="predicted"/>
<dbReference type="Gene3D" id="3.30.200.20">
    <property type="entry name" value="Phosphorylase Kinase, domain 1"/>
    <property type="match status" value="1"/>
</dbReference>
<feature type="region of interest" description="Disordered" evidence="4">
    <location>
        <begin position="27"/>
        <end position="80"/>
    </location>
</feature>
<keyword evidence="1 3" id="KW-0547">Nucleotide-binding</keyword>
<evidence type="ECO:0000256" key="3">
    <source>
        <dbReference type="PROSITE-ProRule" id="PRU10141"/>
    </source>
</evidence>
<dbReference type="Gene3D" id="1.10.510.10">
    <property type="entry name" value="Transferase(Phosphotransferase) domain 1"/>
    <property type="match status" value="1"/>
</dbReference>
<dbReference type="OrthoDB" id="4062651at2759"/>
<dbReference type="STRING" id="1806994.A0A507C176"/>
<gene>
    <name evidence="6" type="ORF">SmJEL517_g03659</name>
</gene>
<evidence type="ECO:0000256" key="4">
    <source>
        <dbReference type="SAM" id="MobiDB-lite"/>
    </source>
</evidence>
<dbReference type="PANTHER" id="PTHR24346:SF30">
    <property type="entry name" value="MATERNAL EMBRYONIC LEUCINE ZIPPER KINASE"/>
    <property type="match status" value="1"/>
</dbReference>
<dbReference type="GO" id="GO:0004674">
    <property type="term" value="F:protein serine/threonine kinase activity"/>
    <property type="evidence" value="ECO:0007669"/>
    <property type="project" value="TreeGrafter"/>
</dbReference>
<feature type="compositionally biased region" description="Polar residues" evidence="4">
    <location>
        <begin position="43"/>
        <end position="56"/>
    </location>
</feature>
<evidence type="ECO:0000259" key="5">
    <source>
        <dbReference type="PROSITE" id="PS50011"/>
    </source>
</evidence>
<protein>
    <recommendedName>
        <fullName evidence="5">Protein kinase domain-containing protein</fullName>
    </recommendedName>
</protein>
<dbReference type="GO" id="GO:0005737">
    <property type="term" value="C:cytoplasm"/>
    <property type="evidence" value="ECO:0007669"/>
    <property type="project" value="TreeGrafter"/>
</dbReference>
<dbReference type="SUPFAM" id="SSF56112">
    <property type="entry name" value="Protein kinase-like (PK-like)"/>
    <property type="match status" value="1"/>
</dbReference>
<dbReference type="GeneID" id="42004884"/>
<comment type="caution">
    <text evidence="6">The sequence shown here is derived from an EMBL/GenBank/DDBJ whole genome shotgun (WGS) entry which is preliminary data.</text>
</comment>
<evidence type="ECO:0000313" key="7">
    <source>
        <dbReference type="Proteomes" id="UP000319731"/>
    </source>
</evidence>
<sequence>MQQVSNTSNGLPLSLIIERTSTTIATTTTSVSNEDRLSPAPILNTSALPSSSTTQRHGAKPSTAATHISLPEIPSAHQQQQTKIRTRRRCCLVPPIFTYLWNWLPSRTEEERIRIRIDRRASGRTIVRTRLLNKQNATEDDDTVEWDDEVSFFENEDKPPIPVRQSREMTAEEEAAQVFDVFEKACKQVPVSISSTYRFRGLLGWGGNAFVAEAQDINTSEYVAIKFIQKSRLDEMSLLEGVPLEAVVLRAIQHPNIVAFRAIYSDDTYYYLIINRSEPLTWRLGQSTSEDVSPTEMLSLQPKSIKRYTATPRDSIVNEAATKIKRRSAYGSAQRASIILRQSPPRSSVMSDTVTPPRGSLSLEIAPVIPQPTPAIVSQPTAAIVSIPPIAAVSTPPAAAIESTSSPLGRPRHSHQGDLIDFLTMFGKTPPRVIRHLVLQLVSAYQALLNAGYVYLDFRPENVLISDSLHLILVDFGMSQPILTNNDDLFSQYGTVEASAPEILAGKGYRGSEADIWAMGLVVYLICSGGESAFGSRGYRAGTNIEFPVDMEQEYRDLLSNMLEVDPVKRFNISAVAYSVKSWSVC</sequence>
<dbReference type="Pfam" id="PF00069">
    <property type="entry name" value="Pkinase"/>
    <property type="match status" value="2"/>
</dbReference>
<dbReference type="InterPro" id="IPR011009">
    <property type="entry name" value="Kinase-like_dom_sf"/>
</dbReference>
<dbReference type="EMBL" id="QEAO01000020">
    <property type="protein sequence ID" value="TPX33452.1"/>
    <property type="molecule type" value="Genomic_DNA"/>
</dbReference>
<feature type="binding site" evidence="3">
    <location>
        <position position="226"/>
    </location>
    <ligand>
        <name>ATP</name>
        <dbReference type="ChEBI" id="CHEBI:30616"/>
    </ligand>
</feature>
<dbReference type="PROSITE" id="PS00107">
    <property type="entry name" value="PROTEIN_KINASE_ATP"/>
    <property type="match status" value="1"/>
</dbReference>